<comment type="subcellular location">
    <subcellularLocation>
        <location evidence="1">Cytoplasm</location>
        <location evidence="1">Cytoskeleton</location>
        <location evidence="1">Flagellum axoneme</location>
    </subcellularLocation>
</comment>
<dbReference type="GO" id="GO:0005858">
    <property type="term" value="C:axonemal dynein complex"/>
    <property type="evidence" value="ECO:0007669"/>
    <property type="project" value="InterPro"/>
</dbReference>
<evidence type="ECO:0000256" key="6">
    <source>
        <dbReference type="ARBA" id="ARBA00023069"/>
    </source>
</evidence>
<reference evidence="13" key="1">
    <citation type="submission" date="2025-08" db="UniProtKB">
        <authorList>
            <consortium name="Ensembl"/>
        </authorList>
    </citation>
    <scope>IDENTIFICATION</scope>
</reference>
<accession>A0A7N8XST3</accession>
<reference evidence="13" key="2">
    <citation type="submission" date="2025-09" db="UniProtKB">
        <authorList>
            <consortium name="Ensembl"/>
        </authorList>
    </citation>
    <scope>IDENTIFICATION</scope>
</reference>
<evidence type="ECO:0000313" key="13">
    <source>
        <dbReference type="Ensembl" id="ENSMAMP00000054819.1"/>
    </source>
</evidence>
<dbReference type="Pfam" id="PF14775">
    <property type="entry name" value="NYD-SP28_assoc"/>
    <property type="match status" value="1"/>
</dbReference>
<name>A0A7N8XST3_9TELE</name>
<comment type="function">
    <text evidence="9">Component of the nexin-dynein regulatory complex (N-DRC) a key regulator of ciliary/flagellar motility which maintains the alignment and integrity of the distal axoneme and regulates microtubule sliding in motile axonemes. Plays a critical role in the assembly of N-DRC and also stabilizes the assembly of multiple inner dynein arms and radial spokes. Coassembles with CCDC65/DRC2 to form a central scaffold needed for assembly of the N-DRC and its attachment to the outer doublet microtubules.</text>
</comment>
<dbReference type="GO" id="GO:0003352">
    <property type="term" value="P:regulation of cilium movement"/>
    <property type="evidence" value="ECO:0007669"/>
    <property type="project" value="TreeGrafter"/>
</dbReference>
<keyword evidence="7" id="KW-0966">Cell projection</keyword>
<dbReference type="GO" id="GO:0070286">
    <property type="term" value="P:axonemal dynein complex assembly"/>
    <property type="evidence" value="ECO:0007669"/>
    <property type="project" value="InterPro"/>
</dbReference>
<evidence type="ECO:0000256" key="10">
    <source>
        <dbReference type="SAM" id="Coils"/>
    </source>
</evidence>
<dbReference type="InterPro" id="IPR039750">
    <property type="entry name" value="DRC1/DRC2"/>
</dbReference>
<sequence length="462" mass="53557">ANTSQKMVKLRRDLTTLVTNIQTAADAKECMQRTELEEARRIRLERLEKDVKSSQEKFEEITRGWAMAKEKVIPQELQEALNSQQQLCSVLIEDKKKLISDLQQELKVRDDRYVKDLRKQAEELDLMMERMEDQIKTLTKAYREEMAQAEVRPDLGLLHQDNTEHIEYTVSLINMVIMCYCLFLKPSAPLVFHLCPSFTPCRHFATADARKFKDMWLMLDAEVKQLVEKLLHIDSLICEQHLGLSWERPTLDFTELSRSSQPQIQRIQEMTETSAVLETDEMLSRETMKKVMELLCDEAGFLVEEELLKLLTPLEKEEQTVVKLASGHSLIFLCYIQASCYLGCLCDVNVISGYISKAETIFLYVMLMCSWCFLRESSTLQQAGSLHPETWDSSAEAAYWERMGNIISEDKVKLWEVAENTFKHAVLTEISELVPETESLRQQNTELRMLLQQSLNSRVSVF</sequence>
<keyword evidence="5 10" id="KW-0175">Coiled coil</keyword>
<evidence type="ECO:0000256" key="5">
    <source>
        <dbReference type="ARBA" id="ARBA00023054"/>
    </source>
</evidence>
<feature type="domain" description="Dynein regulatory complex protein 1/2 N-terminal" evidence="11">
    <location>
        <begin position="24"/>
        <end position="123"/>
    </location>
</feature>
<evidence type="ECO:0000259" key="11">
    <source>
        <dbReference type="Pfam" id="PF14772"/>
    </source>
</evidence>
<dbReference type="Ensembl" id="ENSMAMT00000039541.1">
    <property type="protein sequence ID" value="ENSMAMP00000054819.1"/>
    <property type="gene ID" value="ENSMAMG00000007292.2"/>
</dbReference>
<protein>
    <recommendedName>
        <fullName evidence="3">Dynein regulatory complex protein 1</fullName>
    </recommendedName>
    <alternativeName>
        <fullName evidence="8">Coiled-coil domain-containing protein 164</fullName>
    </alternativeName>
</protein>
<evidence type="ECO:0000256" key="7">
    <source>
        <dbReference type="ARBA" id="ARBA00023273"/>
    </source>
</evidence>
<dbReference type="GO" id="GO:0060285">
    <property type="term" value="P:cilium-dependent cell motility"/>
    <property type="evidence" value="ECO:0007669"/>
    <property type="project" value="TreeGrafter"/>
</dbReference>
<dbReference type="InterPro" id="IPR029440">
    <property type="entry name" value="DRC1_C"/>
</dbReference>
<evidence type="ECO:0000256" key="4">
    <source>
        <dbReference type="ARBA" id="ARBA00022846"/>
    </source>
</evidence>
<dbReference type="Proteomes" id="UP000261640">
    <property type="component" value="Unplaced"/>
</dbReference>
<keyword evidence="6" id="KW-0969">Cilium</keyword>
<evidence type="ECO:0000256" key="1">
    <source>
        <dbReference type="ARBA" id="ARBA00004611"/>
    </source>
</evidence>
<evidence type="ECO:0000256" key="8">
    <source>
        <dbReference type="ARBA" id="ARBA00031554"/>
    </source>
</evidence>
<evidence type="ECO:0000256" key="2">
    <source>
        <dbReference type="ARBA" id="ARBA00009688"/>
    </source>
</evidence>
<proteinExistence type="inferred from homology"/>
<dbReference type="PANTHER" id="PTHR21625">
    <property type="entry name" value="NYD-SP28 PROTEIN"/>
    <property type="match status" value="1"/>
</dbReference>
<evidence type="ECO:0000313" key="14">
    <source>
        <dbReference type="Proteomes" id="UP000261640"/>
    </source>
</evidence>
<comment type="similarity">
    <text evidence="2">Belongs to the DRC1 family.</text>
</comment>
<dbReference type="PANTHER" id="PTHR21625:SF1">
    <property type="entry name" value="DYNEIN REGULATORY COMPLEX PROTEIN 1"/>
    <property type="match status" value="1"/>
</dbReference>
<evidence type="ECO:0000259" key="12">
    <source>
        <dbReference type="Pfam" id="PF14775"/>
    </source>
</evidence>
<feature type="coiled-coil region" evidence="10">
    <location>
        <begin position="114"/>
        <end position="148"/>
    </location>
</feature>
<dbReference type="AlphaFoldDB" id="A0A7N8XST3"/>
<keyword evidence="4" id="KW-0282">Flagellum</keyword>
<evidence type="ECO:0000256" key="3">
    <source>
        <dbReference type="ARBA" id="ARBA00013815"/>
    </source>
</evidence>
<dbReference type="InterPro" id="IPR039505">
    <property type="entry name" value="DRC1/2_N"/>
</dbReference>
<evidence type="ECO:0000256" key="9">
    <source>
        <dbReference type="ARBA" id="ARBA00046115"/>
    </source>
</evidence>
<feature type="domain" description="Dynein regulatory complex protein 1 C-terminal" evidence="12">
    <location>
        <begin position="398"/>
        <end position="455"/>
    </location>
</feature>
<organism evidence="13 14">
    <name type="scientific">Mastacembelus armatus</name>
    <name type="common">zig-zag eel</name>
    <dbReference type="NCBI Taxonomy" id="205130"/>
    <lineage>
        <taxon>Eukaryota</taxon>
        <taxon>Metazoa</taxon>
        <taxon>Chordata</taxon>
        <taxon>Craniata</taxon>
        <taxon>Vertebrata</taxon>
        <taxon>Euteleostomi</taxon>
        <taxon>Actinopterygii</taxon>
        <taxon>Neopterygii</taxon>
        <taxon>Teleostei</taxon>
        <taxon>Neoteleostei</taxon>
        <taxon>Acanthomorphata</taxon>
        <taxon>Anabantaria</taxon>
        <taxon>Synbranchiformes</taxon>
        <taxon>Mastacembelidae</taxon>
        <taxon>Mastacembelus</taxon>
    </lineage>
</organism>
<dbReference type="GeneTree" id="ENSGT00940000153804"/>
<dbReference type="Pfam" id="PF14772">
    <property type="entry name" value="NYD-SP28"/>
    <property type="match status" value="1"/>
</dbReference>
<keyword evidence="14" id="KW-1185">Reference proteome</keyword>